<proteinExistence type="predicted"/>
<dbReference type="PANTHER" id="PTHR11803:SF39">
    <property type="entry name" value="2-IMINOBUTANOATE_2-IMINOPROPANOATE DEAMINASE"/>
    <property type="match status" value="1"/>
</dbReference>
<comment type="caution">
    <text evidence="1">The sequence shown here is derived from an EMBL/GenBank/DDBJ whole genome shotgun (WGS) entry which is preliminary data.</text>
</comment>
<dbReference type="GO" id="GO:0005829">
    <property type="term" value="C:cytosol"/>
    <property type="evidence" value="ECO:0007669"/>
    <property type="project" value="TreeGrafter"/>
</dbReference>
<dbReference type="SUPFAM" id="SSF55298">
    <property type="entry name" value="YjgF-like"/>
    <property type="match status" value="1"/>
</dbReference>
<organism evidence="1 2">
    <name type="scientific">Niveomyces insectorum RCEF 264</name>
    <dbReference type="NCBI Taxonomy" id="1081102"/>
    <lineage>
        <taxon>Eukaryota</taxon>
        <taxon>Fungi</taxon>
        <taxon>Dikarya</taxon>
        <taxon>Ascomycota</taxon>
        <taxon>Pezizomycotina</taxon>
        <taxon>Sordariomycetes</taxon>
        <taxon>Hypocreomycetidae</taxon>
        <taxon>Hypocreales</taxon>
        <taxon>Cordycipitaceae</taxon>
        <taxon>Niveomyces</taxon>
    </lineage>
</organism>
<dbReference type="GO" id="GO:0019239">
    <property type="term" value="F:deaminase activity"/>
    <property type="evidence" value="ECO:0007669"/>
    <property type="project" value="TreeGrafter"/>
</dbReference>
<dbReference type="EMBL" id="AZHD01000009">
    <property type="protein sequence ID" value="OAA60375.1"/>
    <property type="molecule type" value="Genomic_DNA"/>
</dbReference>
<dbReference type="Pfam" id="PF01042">
    <property type="entry name" value="Ribonuc_L-PSP"/>
    <property type="match status" value="1"/>
</dbReference>
<dbReference type="GO" id="GO:0005739">
    <property type="term" value="C:mitochondrion"/>
    <property type="evidence" value="ECO:0007669"/>
    <property type="project" value="TreeGrafter"/>
</dbReference>
<sequence>MTSTHYTQVPGPVGAFYGDGGISHAAVIPAGAKRIVTSGEGGLDLATGELVTSSLEAQIRAAFALVDQVLKTAGATKGLADAYKFTALLLDMKDEALLMKVFNELCPDNKPTFMTYAVAGLALEGMRVELQAEASIP</sequence>
<dbReference type="InterPro" id="IPR006175">
    <property type="entry name" value="YjgF/YER057c/UK114"/>
</dbReference>
<dbReference type="InterPro" id="IPR035959">
    <property type="entry name" value="RutC-like_sf"/>
</dbReference>
<name>A0A167TA18_9HYPO</name>
<evidence type="ECO:0000313" key="1">
    <source>
        <dbReference type="EMBL" id="OAA60375.1"/>
    </source>
</evidence>
<protein>
    <submittedName>
        <fullName evidence="1">Endoribonuclease L-PSP/chorismate mutase-like protein</fullName>
    </submittedName>
</protein>
<dbReference type="OrthoDB" id="309640at2759"/>
<evidence type="ECO:0000313" key="2">
    <source>
        <dbReference type="Proteomes" id="UP000076874"/>
    </source>
</evidence>
<keyword evidence="2" id="KW-1185">Reference proteome</keyword>
<dbReference type="Gene3D" id="3.30.1330.40">
    <property type="entry name" value="RutC-like"/>
    <property type="match status" value="1"/>
</dbReference>
<dbReference type="PANTHER" id="PTHR11803">
    <property type="entry name" value="2-IMINOBUTANOATE/2-IMINOPROPANOATE DEAMINASE RIDA"/>
    <property type="match status" value="1"/>
</dbReference>
<dbReference type="Proteomes" id="UP000076874">
    <property type="component" value="Unassembled WGS sequence"/>
</dbReference>
<reference evidence="1 2" key="1">
    <citation type="journal article" date="2016" name="Genome Biol. Evol.">
        <title>Divergent and convergent evolution of fungal pathogenicity.</title>
        <authorList>
            <person name="Shang Y."/>
            <person name="Xiao G."/>
            <person name="Zheng P."/>
            <person name="Cen K."/>
            <person name="Zhan S."/>
            <person name="Wang C."/>
        </authorList>
    </citation>
    <scope>NUCLEOTIDE SEQUENCE [LARGE SCALE GENOMIC DNA]</scope>
    <source>
        <strain evidence="1 2">RCEF 264</strain>
    </source>
</reference>
<dbReference type="AlphaFoldDB" id="A0A167TA18"/>
<gene>
    <name evidence="1" type="ORF">SPI_05499</name>
</gene>
<accession>A0A167TA18</accession>